<evidence type="ECO:0000256" key="1">
    <source>
        <dbReference type="ARBA" id="ARBA00004141"/>
    </source>
</evidence>
<feature type="compositionally biased region" description="Polar residues" evidence="16">
    <location>
        <begin position="408"/>
        <end position="419"/>
    </location>
</feature>
<evidence type="ECO:0000256" key="3">
    <source>
        <dbReference type="ARBA" id="ARBA00022679"/>
    </source>
</evidence>
<evidence type="ECO:0000313" key="18">
    <source>
        <dbReference type="EMBL" id="OQV21592.1"/>
    </source>
</evidence>
<dbReference type="InterPro" id="IPR048254">
    <property type="entry name" value="CDP_ALCOHOL_P_TRANSF_CS"/>
</dbReference>
<protein>
    <recommendedName>
        <fullName evidence="13">diacylglycerol cholinephosphotransferase</fullName>
        <ecNumber evidence="13">2.7.8.2</ecNumber>
    </recommendedName>
</protein>
<evidence type="ECO:0000256" key="7">
    <source>
        <dbReference type="ARBA" id="ARBA00023209"/>
    </source>
</evidence>
<feature type="transmembrane region" description="Helical" evidence="17">
    <location>
        <begin position="283"/>
        <end position="302"/>
    </location>
</feature>
<dbReference type="PROSITE" id="PS00379">
    <property type="entry name" value="CDP_ALCOHOL_P_TRANSF"/>
    <property type="match status" value="1"/>
</dbReference>
<comment type="subcellular location">
    <subcellularLocation>
        <location evidence="1">Membrane</location>
        <topology evidence="1">Multi-pass membrane protein</topology>
    </subcellularLocation>
</comment>
<sequence length="427" mass="47383">MAESFAQPILSNHQLTKLKEHKYASINNAFLDPYMNHFWLWLVQRVPAWIHPNTLTVGGLVVNALTTLILIYYSPDAKTPAPTWTYFLCGLGIFIYQTLDALDGKHARRTNTSSPLGELFDHGCDALSTMLVTVGVCVTVNLGTDIWWLCFYAFSAEAVFYLAHWQTYVTGTLQFGKFDVTELQFACIFCHLLSTVGGAEFWTAPLPVVNVMPQTFTIWFMVIGVLGSVFLKASIILKGGPGRNGSAVGNMSILSPLFPLAFVLYSAYYVFTRSPETVAEHPLLFVFAFGVVMSKITDRLVIAHMTQNEMKLLDSAYIVPLVMMGRIYWGAFLWIPDHIFLWALLLHASVDIAVYCVRTCTQIRDHLNIRVFSMSPVPSTAAQNRNNAWNQSPSKRGGGGIPARINVGGSSRATPSSPLSARAPIQR</sequence>
<dbReference type="Pfam" id="PF01066">
    <property type="entry name" value="CDP-OH_P_transf"/>
    <property type="match status" value="1"/>
</dbReference>
<keyword evidence="5 17" id="KW-1133">Transmembrane helix</keyword>
<feature type="transmembrane region" description="Helical" evidence="17">
    <location>
        <begin position="247"/>
        <end position="271"/>
    </location>
</feature>
<evidence type="ECO:0000256" key="15">
    <source>
        <dbReference type="RuleBase" id="RU003750"/>
    </source>
</evidence>
<evidence type="ECO:0000256" key="12">
    <source>
        <dbReference type="ARBA" id="ARBA00037890"/>
    </source>
</evidence>
<keyword evidence="7" id="KW-0594">Phospholipid biosynthesis</keyword>
<evidence type="ECO:0000256" key="10">
    <source>
        <dbReference type="ARBA" id="ARBA00036651"/>
    </source>
</evidence>
<keyword evidence="19" id="KW-1185">Reference proteome</keyword>
<dbReference type="EC" id="2.7.8.2" evidence="13"/>
<evidence type="ECO:0000256" key="17">
    <source>
        <dbReference type="SAM" id="Phobius"/>
    </source>
</evidence>
<comment type="caution">
    <text evidence="18">The sequence shown here is derived from an EMBL/GenBank/DDBJ whole genome shotgun (WGS) entry which is preliminary data.</text>
</comment>
<keyword evidence="6 17" id="KW-0472">Membrane</keyword>
<evidence type="ECO:0000256" key="14">
    <source>
        <dbReference type="ARBA" id="ARBA00048570"/>
    </source>
</evidence>
<evidence type="ECO:0000256" key="9">
    <source>
        <dbReference type="ARBA" id="ARBA00036100"/>
    </source>
</evidence>
<comment type="catalytic activity">
    <reaction evidence="9">
        <text>1-hexadecanoyl-2-(4Z,7Z,10Z,13Z,16Z,19Z-docosahexaenoyl)-sn-glycerol + CDP-choline = 1-hexadecanoyl-2-(4Z,7Z,10Z,13Z,16Z,19Z-docosahexaenoyl)-sn-glycero-3-phosphocholine + CMP + H(+)</text>
        <dbReference type="Rhea" id="RHEA:54332"/>
        <dbReference type="ChEBI" id="CHEBI:15378"/>
        <dbReference type="ChEBI" id="CHEBI:58779"/>
        <dbReference type="ChEBI" id="CHEBI:60377"/>
        <dbReference type="ChEBI" id="CHEBI:74963"/>
        <dbReference type="ChEBI" id="CHEBI:82949"/>
    </reaction>
    <physiologicalReaction direction="left-to-right" evidence="9">
        <dbReference type="Rhea" id="RHEA:54333"/>
    </physiologicalReaction>
</comment>
<dbReference type="Proteomes" id="UP000192578">
    <property type="component" value="Unassembled WGS sequence"/>
</dbReference>
<gene>
    <name evidence="18" type="ORF">BV898_04491</name>
</gene>
<evidence type="ECO:0000256" key="16">
    <source>
        <dbReference type="SAM" id="MobiDB-lite"/>
    </source>
</evidence>
<comment type="catalytic activity">
    <reaction evidence="14">
        <text>CDP-choline + a 1,2-diacyl-sn-glycerol = a 1,2-diacyl-sn-glycero-3-phosphocholine + CMP + H(+)</text>
        <dbReference type="Rhea" id="RHEA:32939"/>
        <dbReference type="ChEBI" id="CHEBI:15378"/>
        <dbReference type="ChEBI" id="CHEBI:17815"/>
        <dbReference type="ChEBI" id="CHEBI:57643"/>
        <dbReference type="ChEBI" id="CHEBI:58779"/>
        <dbReference type="ChEBI" id="CHEBI:60377"/>
        <dbReference type="EC" id="2.7.8.2"/>
    </reaction>
    <physiologicalReaction direction="left-to-right" evidence="14">
        <dbReference type="Rhea" id="RHEA:32940"/>
    </physiologicalReaction>
</comment>
<evidence type="ECO:0000256" key="13">
    <source>
        <dbReference type="ARBA" id="ARBA00038987"/>
    </source>
</evidence>
<keyword evidence="8" id="KW-1208">Phospholipid metabolism</keyword>
<dbReference type="GO" id="GO:0004142">
    <property type="term" value="F:diacylglycerol cholinephosphotransferase activity"/>
    <property type="evidence" value="ECO:0007669"/>
    <property type="project" value="UniProtKB-EC"/>
</dbReference>
<evidence type="ECO:0000256" key="6">
    <source>
        <dbReference type="ARBA" id="ARBA00023136"/>
    </source>
</evidence>
<reference evidence="19" key="1">
    <citation type="submission" date="2017-01" db="EMBL/GenBank/DDBJ databases">
        <title>Comparative genomics of anhydrobiosis in the tardigrade Hypsibius dujardini.</title>
        <authorList>
            <person name="Yoshida Y."/>
            <person name="Koutsovoulos G."/>
            <person name="Laetsch D."/>
            <person name="Stevens L."/>
            <person name="Kumar S."/>
            <person name="Horikawa D."/>
            <person name="Ishino K."/>
            <person name="Komine S."/>
            <person name="Tomita M."/>
            <person name="Blaxter M."/>
            <person name="Arakawa K."/>
        </authorList>
    </citation>
    <scope>NUCLEOTIDE SEQUENCE [LARGE SCALE GENOMIC DNA]</scope>
    <source>
        <strain evidence="19">Z151</strain>
    </source>
</reference>
<name>A0A1W0X2L8_HYPEX</name>
<comment type="similarity">
    <text evidence="2 15">Belongs to the CDP-alcohol phosphatidyltransferase class-I family.</text>
</comment>
<feature type="transmembrane region" description="Helical" evidence="17">
    <location>
        <begin position="314"/>
        <end position="333"/>
    </location>
</feature>
<dbReference type="GO" id="GO:0005789">
    <property type="term" value="C:endoplasmic reticulum membrane"/>
    <property type="evidence" value="ECO:0007669"/>
    <property type="project" value="TreeGrafter"/>
</dbReference>
<keyword evidence="3 15" id="KW-0808">Transferase</keyword>
<keyword evidence="4 17" id="KW-0812">Transmembrane</keyword>
<dbReference type="PANTHER" id="PTHR10414:SF37">
    <property type="entry name" value="BB IN A BOXCAR, ISOFORM C"/>
    <property type="match status" value="1"/>
</dbReference>
<evidence type="ECO:0000256" key="5">
    <source>
        <dbReference type="ARBA" id="ARBA00022989"/>
    </source>
</evidence>
<dbReference type="GO" id="GO:0004307">
    <property type="term" value="F:ethanolaminephosphotransferase activity"/>
    <property type="evidence" value="ECO:0007669"/>
    <property type="project" value="TreeGrafter"/>
</dbReference>
<dbReference type="InterPro" id="IPR000462">
    <property type="entry name" value="CDP-OH_P_trans"/>
</dbReference>
<evidence type="ECO:0000313" key="19">
    <source>
        <dbReference type="Proteomes" id="UP000192578"/>
    </source>
</evidence>
<feature type="transmembrane region" description="Helical" evidence="17">
    <location>
        <begin position="216"/>
        <end position="235"/>
    </location>
</feature>
<dbReference type="Gene3D" id="1.20.120.1760">
    <property type="match status" value="1"/>
</dbReference>
<keyword evidence="7" id="KW-0443">Lipid metabolism</keyword>
<dbReference type="GO" id="GO:0006646">
    <property type="term" value="P:phosphatidylethanolamine biosynthetic process"/>
    <property type="evidence" value="ECO:0007669"/>
    <property type="project" value="TreeGrafter"/>
</dbReference>
<feature type="transmembrane region" description="Helical" evidence="17">
    <location>
        <begin position="81"/>
        <end position="99"/>
    </location>
</feature>
<comment type="catalytic activity">
    <reaction evidence="10">
        <text>1,2-dioctanoyl-sn-glycerol + CDP-choline = 1,2-dioctanoyl-sn-glycero-3-phosphocholine + CMP + H(+)</text>
        <dbReference type="Rhea" id="RHEA:54232"/>
        <dbReference type="ChEBI" id="CHEBI:15378"/>
        <dbReference type="ChEBI" id="CHEBI:58779"/>
        <dbReference type="ChEBI" id="CHEBI:60377"/>
        <dbReference type="ChEBI" id="CHEBI:76979"/>
        <dbReference type="ChEBI" id="CHEBI:78228"/>
    </reaction>
    <physiologicalReaction direction="left-to-right" evidence="10">
        <dbReference type="Rhea" id="RHEA:54233"/>
    </physiologicalReaction>
</comment>
<dbReference type="PIRSF" id="PIRSF015665">
    <property type="entry name" value="CHOPT"/>
    <property type="match status" value="1"/>
</dbReference>
<feature type="region of interest" description="Disordered" evidence="16">
    <location>
        <begin position="382"/>
        <end position="427"/>
    </location>
</feature>
<dbReference type="InterPro" id="IPR014472">
    <property type="entry name" value="CHOPT"/>
</dbReference>
<evidence type="ECO:0000256" key="11">
    <source>
        <dbReference type="ARBA" id="ARBA00036890"/>
    </source>
</evidence>
<dbReference type="EMBL" id="MTYJ01000022">
    <property type="protein sequence ID" value="OQV21592.1"/>
    <property type="molecule type" value="Genomic_DNA"/>
</dbReference>
<dbReference type="OrthoDB" id="196717at2759"/>
<dbReference type="FunFam" id="1.20.120.1760:FF:000002">
    <property type="entry name" value="Choline/ethanolamine phosphotransferase 1"/>
    <property type="match status" value="1"/>
</dbReference>
<evidence type="ECO:0000256" key="8">
    <source>
        <dbReference type="ARBA" id="ARBA00023264"/>
    </source>
</evidence>
<feature type="transmembrane region" description="Helical" evidence="17">
    <location>
        <begin position="146"/>
        <end position="163"/>
    </location>
</feature>
<dbReference type="AlphaFoldDB" id="A0A1W0X2L8"/>
<proteinExistence type="inferred from homology"/>
<feature type="transmembrane region" description="Helical" evidence="17">
    <location>
        <begin position="55"/>
        <end position="75"/>
    </location>
</feature>
<keyword evidence="7" id="KW-0444">Lipid biosynthesis</keyword>
<accession>A0A1W0X2L8</accession>
<dbReference type="PANTHER" id="PTHR10414">
    <property type="entry name" value="ETHANOLAMINEPHOSPHOTRANSFERASE"/>
    <property type="match status" value="1"/>
</dbReference>
<feature type="compositionally biased region" description="Polar residues" evidence="16">
    <location>
        <begin position="382"/>
        <end position="394"/>
    </location>
</feature>
<dbReference type="InterPro" id="IPR043130">
    <property type="entry name" value="CDP-OH_PTrfase_TM_dom"/>
</dbReference>
<comment type="catalytic activity">
    <reaction evidence="11">
        <text>1-hexadecanoyl-2-(9Z-octadecenoyl)-sn-glycerol + CDP-choline = 1-hexadecanoyl-2-(9Z-octadecenoyl)-sn-glycero-3-phosphocholine + CMP + H(+)</text>
        <dbReference type="Rhea" id="RHEA:54244"/>
        <dbReference type="ChEBI" id="CHEBI:15378"/>
        <dbReference type="ChEBI" id="CHEBI:58779"/>
        <dbReference type="ChEBI" id="CHEBI:60377"/>
        <dbReference type="ChEBI" id="CHEBI:73001"/>
        <dbReference type="ChEBI" id="CHEBI:75466"/>
    </reaction>
    <physiologicalReaction direction="left-to-right" evidence="11">
        <dbReference type="Rhea" id="RHEA:54245"/>
    </physiologicalReaction>
</comment>
<organism evidence="18 19">
    <name type="scientific">Hypsibius exemplaris</name>
    <name type="common">Freshwater tardigrade</name>
    <dbReference type="NCBI Taxonomy" id="2072580"/>
    <lineage>
        <taxon>Eukaryota</taxon>
        <taxon>Metazoa</taxon>
        <taxon>Ecdysozoa</taxon>
        <taxon>Tardigrada</taxon>
        <taxon>Eutardigrada</taxon>
        <taxon>Parachela</taxon>
        <taxon>Hypsibioidea</taxon>
        <taxon>Hypsibiidae</taxon>
        <taxon>Hypsibius</taxon>
    </lineage>
</organism>
<feature type="transmembrane region" description="Helical" evidence="17">
    <location>
        <begin position="339"/>
        <end position="357"/>
    </location>
</feature>
<dbReference type="GO" id="GO:0005794">
    <property type="term" value="C:Golgi apparatus"/>
    <property type="evidence" value="ECO:0007669"/>
    <property type="project" value="TreeGrafter"/>
</dbReference>
<evidence type="ECO:0000256" key="2">
    <source>
        <dbReference type="ARBA" id="ARBA00010441"/>
    </source>
</evidence>
<evidence type="ECO:0000256" key="4">
    <source>
        <dbReference type="ARBA" id="ARBA00022692"/>
    </source>
</evidence>
<comment type="pathway">
    <text evidence="12">Phospholipid metabolism; phosphatidylcholine biosynthesis; phosphatidylcholine from phosphocholine: step 2/2.</text>
</comment>